<keyword evidence="2" id="KW-1185">Reference proteome</keyword>
<accession>A0A5N5T3M3</accession>
<organism evidence="1 2">
    <name type="scientific">Armadillidium nasatum</name>
    <dbReference type="NCBI Taxonomy" id="96803"/>
    <lineage>
        <taxon>Eukaryota</taxon>
        <taxon>Metazoa</taxon>
        <taxon>Ecdysozoa</taxon>
        <taxon>Arthropoda</taxon>
        <taxon>Crustacea</taxon>
        <taxon>Multicrustacea</taxon>
        <taxon>Malacostraca</taxon>
        <taxon>Eumalacostraca</taxon>
        <taxon>Peracarida</taxon>
        <taxon>Isopoda</taxon>
        <taxon>Oniscidea</taxon>
        <taxon>Crinocheta</taxon>
        <taxon>Armadillidiidae</taxon>
        <taxon>Armadillidium</taxon>
    </lineage>
</organism>
<dbReference type="AlphaFoldDB" id="A0A5N5T3M3"/>
<reference evidence="1 2" key="1">
    <citation type="journal article" date="2019" name="PLoS Biol.">
        <title>Sex chromosomes control vertical transmission of feminizing Wolbachia symbionts in an isopod.</title>
        <authorList>
            <person name="Becking T."/>
            <person name="Chebbi M.A."/>
            <person name="Giraud I."/>
            <person name="Moumen B."/>
            <person name="Laverre T."/>
            <person name="Caubet Y."/>
            <person name="Peccoud J."/>
            <person name="Gilbert C."/>
            <person name="Cordaux R."/>
        </authorList>
    </citation>
    <scope>NUCLEOTIDE SEQUENCE [LARGE SCALE GENOMIC DNA]</scope>
    <source>
        <strain evidence="1">ANa2</strain>
        <tissue evidence="1">Whole body excluding digestive tract and cuticle</tissue>
    </source>
</reference>
<name>A0A5N5T3M3_9CRUS</name>
<comment type="caution">
    <text evidence="1">The sequence shown here is derived from an EMBL/GenBank/DDBJ whole genome shotgun (WGS) entry which is preliminary data.</text>
</comment>
<dbReference type="OrthoDB" id="6361925at2759"/>
<evidence type="ECO:0000313" key="2">
    <source>
        <dbReference type="Proteomes" id="UP000326759"/>
    </source>
</evidence>
<sequence>MSLFLLLCNHFRKCNILCINSLFVTKSVTSSLEFLQIHKNNNFTCLLHVSSNKAIHSSSFHSKIFGTLNLIKAFDTWYDLEKLKNEWDPHFNLSSFKQGATKIYHTKLEEDLVTTEITKVSLQEIVDRRYCDIEVTFSVKERKNEKVYIRYITKFHREYTEGKLPEWTVSKIIIL</sequence>
<evidence type="ECO:0000313" key="1">
    <source>
        <dbReference type="EMBL" id="KAB7501056.1"/>
    </source>
</evidence>
<gene>
    <name evidence="1" type="ORF">Anas_13210</name>
</gene>
<dbReference type="EMBL" id="SEYY01011882">
    <property type="protein sequence ID" value="KAB7501056.1"/>
    <property type="molecule type" value="Genomic_DNA"/>
</dbReference>
<proteinExistence type="predicted"/>
<protein>
    <submittedName>
        <fullName evidence="1">Uncharacterized protein</fullName>
    </submittedName>
</protein>
<dbReference type="Proteomes" id="UP000326759">
    <property type="component" value="Unassembled WGS sequence"/>
</dbReference>